<evidence type="ECO:0000313" key="2">
    <source>
        <dbReference type="Proteomes" id="UP000324222"/>
    </source>
</evidence>
<dbReference type="EMBL" id="VSRR010124460">
    <property type="protein sequence ID" value="MPD00792.1"/>
    <property type="molecule type" value="Genomic_DNA"/>
</dbReference>
<proteinExistence type="predicted"/>
<keyword evidence="2" id="KW-1185">Reference proteome</keyword>
<reference evidence="1 2" key="1">
    <citation type="submission" date="2019-05" db="EMBL/GenBank/DDBJ databases">
        <title>Another draft genome of Portunus trituberculatus and its Hox gene families provides insights of decapod evolution.</title>
        <authorList>
            <person name="Jeong J.-H."/>
            <person name="Song I."/>
            <person name="Kim S."/>
            <person name="Choi T."/>
            <person name="Kim D."/>
            <person name="Ryu S."/>
            <person name="Kim W."/>
        </authorList>
    </citation>
    <scope>NUCLEOTIDE SEQUENCE [LARGE SCALE GENOMIC DNA]</scope>
    <source>
        <tissue evidence="1">Muscle</tissue>
    </source>
</reference>
<comment type="caution">
    <text evidence="1">The sequence shown here is derived from an EMBL/GenBank/DDBJ whole genome shotgun (WGS) entry which is preliminary data.</text>
</comment>
<accession>A0A5B7JS96</accession>
<organism evidence="1 2">
    <name type="scientific">Portunus trituberculatus</name>
    <name type="common">Swimming crab</name>
    <name type="synonym">Neptunus trituberculatus</name>
    <dbReference type="NCBI Taxonomy" id="210409"/>
    <lineage>
        <taxon>Eukaryota</taxon>
        <taxon>Metazoa</taxon>
        <taxon>Ecdysozoa</taxon>
        <taxon>Arthropoda</taxon>
        <taxon>Crustacea</taxon>
        <taxon>Multicrustacea</taxon>
        <taxon>Malacostraca</taxon>
        <taxon>Eumalacostraca</taxon>
        <taxon>Eucarida</taxon>
        <taxon>Decapoda</taxon>
        <taxon>Pleocyemata</taxon>
        <taxon>Brachyura</taxon>
        <taxon>Eubrachyura</taxon>
        <taxon>Portunoidea</taxon>
        <taxon>Portunidae</taxon>
        <taxon>Portuninae</taxon>
        <taxon>Portunus</taxon>
    </lineage>
</organism>
<gene>
    <name evidence="1" type="ORF">E2C01_096292</name>
</gene>
<dbReference type="AlphaFoldDB" id="A0A5B7JS96"/>
<evidence type="ECO:0000313" key="1">
    <source>
        <dbReference type="EMBL" id="MPD00792.1"/>
    </source>
</evidence>
<name>A0A5B7JS96_PORTR</name>
<protein>
    <submittedName>
        <fullName evidence="1">Uncharacterized protein</fullName>
    </submittedName>
</protein>
<dbReference type="Proteomes" id="UP000324222">
    <property type="component" value="Unassembled WGS sequence"/>
</dbReference>
<sequence>MHQILAVGGVLCGVRRAHFMLVSEEWRMAGLYLWTVHVRARMWKVARPWPARLNWSLIGKKARPELRKDY</sequence>